<accession>A2BV10</accession>
<protein>
    <submittedName>
        <fullName evidence="1">Uncharacterized protein</fullName>
    </submittedName>
</protein>
<name>A2BV10_PROM5</name>
<evidence type="ECO:0000313" key="2">
    <source>
        <dbReference type="Proteomes" id="UP000001589"/>
    </source>
</evidence>
<organism evidence="1 2">
    <name type="scientific">Prochlorococcus marinus (strain MIT 9515)</name>
    <dbReference type="NCBI Taxonomy" id="167542"/>
    <lineage>
        <taxon>Bacteria</taxon>
        <taxon>Bacillati</taxon>
        <taxon>Cyanobacteriota</taxon>
        <taxon>Cyanophyceae</taxon>
        <taxon>Synechococcales</taxon>
        <taxon>Prochlorococcaceae</taxon>
        <taxon>Prochlorococcus</taxon>
    </lineage>
</organism>
<evidence type="ECO:0000313" key="1">
    <source>
        <dbReference type="EMBL" id="ABM71621.1"/>
    </source>
</evidence>
<reference evidence="1 2" key="1">
    <citation type="journal article" date="2007" name="PLoS Genet.">
        <title>Patterns and implications of gene gain and loss in the evolution of Prochlorococcus.</title>
        <authorList>
            <person name="Kettler G.C."/>
            <person name="Martiny A.C."/>
            <person name="Huang K."/>
            <person name="Zucker J."/>
            <person name="Coleman M.L."/>
            <person name="Rodrigue S."/>
            <person name="Chen F."/>
            <person name="Lapidus A."/>
            <person name="Ferriera S."/>
            <person name="Johnson J."/>
            <person name="Steglich C."/>
            <person name="Church G.M."/>
            <person name="Richardson P."/>
            <person name="Chisholm S.W."/>
        </authorList>
    </citation>
    <scope>NUCLEOTIDE SEQUENCE [LARGE SCALE GENOMIC DNA]</scope>
    <source>
        <strain evidence="1 2">MIT 9515</strain>
    </source>
</reference>
<dbReference type="AlphaFoldDB" id="A2BV10"/>
<proteinExistence type="predicted"/>
<dbReference type="HOGENOM" id="CLU_1693921_0_0_3"/>
<dbReference type="Proteomes" id="UP000001589">
    <property type="component" value="Chromosome"/>
</dbReference>
<sequence length="155" mass="17747">MKLFDFFFKNLNKRAEIISEESLDNSNDLWADSVTTGWEYTCNLSLTTPKICIVNDGFITNDTSVKPKLIGEPNNFGKDGDPSGDFGSWIRRHGHEEEFEELANISQDMIYARPTDIGRIPPKSKLEVDFKSFLIDFRSIVESNISVEKKIIYDK</sequence>
<dbReference type="EMBL" id="CP000552">
    <property type="protein sequence ID" value="ABM71621.1"/>
    <property type="molecule type" value="Genomic_DNA"/>
</dbReference>
<dbReference type="KEGG" id="pmc:P9515_04121"/>
<gene>
    <name evidence="1" type="ordered locus">P9515_04121</name>
</gene>
<dbReference type="STRING" id="167542.P9515_04121"/>